<reference evidence="3 4" key="1">
    <citation type="submission" date="2018-04" db="EMBL/GenBank/DDBJ databases">
        <title>Thalassorhabdus spongiae gen. nov., sp. nov., isolated from a marine sponge in South-West Iceland.</title>
        <authorList>
            <person name="Knobloch S."/>
            <person name="Daussin A."/>
            <person name="Johannsson R."/>
            <person name="Marteinsson V.T."/>
        </authorList>
    </citation>
    <scope>NUCLEOTIDE SEQUENCE [LARGE SCALE GENOMIC DNA]</scope>
    <source>
        <strain evidence="3 4">Hp12</strain>
    </source>
</reference>
<feature type="transmembrane region" description="Helical" evidence="2">
    <location>
        <begin position="194"/>
        <end position="215"/>
    </location>
</feature>
<evidence type="ECO:0000313" key="4">
    <source>
        <dbReference type="Proteomes" id="UP000244906"/>
    </source>
</evidence>
<dbReference type="AlphaFoldDB" id="A0A2V1H2I4"/>
<keyword evidence="2" id="KW-0812">Transmembrane</keyword>
<protein>
    <submittedName>
        <fullName evidence="3">Uncharacterized protein</fullName>
    </submittedName>
</protein>
<feature type="region of interest" description="Disordered" evidence="1">
    <location>
        <begin position="490"/>
        <end position="513"/>
    </location>
</feature>
<evidence type="ECO:0000256" key="2">
    <source>
        <dbReference type="SAM" id="Phobius"/>
    </source>
</evidence>
<gene>
    <name evidence="3" type="ORF">DC094_08795</name>
</gene>
<keyword evidence="2" id="KW-1133">Transmembrane helix</keyword>
<feature type="transmembrane region" description="Helical" evidence="2">
    <location>
        <begin position="291"/>
        <end position="311"/>
    </location>
</feature>
<proteinExistence type="predicted"/>
<sequence length="539" mass="59384">MQATKVNCSMPFSKRKKSNRPHSLQRSRSYRGWGNPNAGKFKTFLRLLWDFIALPLLFGFTAYGLVGVLLLGLRNNKQGDWMNVFNILFVLTFHFARGLFSRAALAAPNESHFQIEPNNSNNSHFISKQIARELPLLIHIPSRVLSRYLSIYLLLQADVASGSGSGSGSGFDLASGSAIGQEAFEIDASIQQDILFFSTNIFIAATSVFALGRIFQTLRILIQKKNITEHSQFRSHPQFSCVEIKKQFLSGYGISNLIGYSLALAPACVGLAAFGPAAIIRDLTSKDVDPVVAVLVAELISSTAIFGSWQLGRPVATLLRRGSKCLLPVLKNIQDSWRESHHLPRLNTTSHSGEHELQEVIVQKIGMTSRQNSSDSSNTTTTDLNISRSSSQQMLIRDFSRQNSSNSSSNINLTLSNLVVFQVSALNNSVSASENTLDESAANSTIELSQSGRLPTFHSHNEFLRTHSAPNLTQNSLQPSKRKRLLSEIAEESTDTNPDITPPSSLTSLRRSDSTPSMLIAHLDTVERQVKEHITDNSV</sequence>
<keyword evidence="2" id="KW-0472">Membrane</keyword>
<dbReference type="Proteomes" id="UP000244906">
    <property type="component" value="Unassembled WGS sequence"/>
</dbReference>
<feature type="region of interest" description="Disordered" evidence="1">
    <location>
        <begin position="368"/>
        <end position="389"/>
    </location>
</feature>
<feature type="region of interest" description="Disordered" evidence="1">
    <location>
        <begin position="1"/>
        <end position="31"/>
    </location>
</feature>
<name>A0A2V1H2I4_9GAMM</name>
<dbReference type="RefSeq" id="WP_116686732.1">
    <property type="nucleotide sequence ID" value="NZ_CAWNYD010000002.1"/>
</dbReference>
<feature type="transmembrane region" description="Helical" evidence="2">
    <location>
        <begin position="257"/>
        <end position="279"/>
    </location>
</feature>
<feature type="transmembrane region" description="Helical" evidence="2">
    <location>
        <begin position="51"/>
        <end position="71"/>
    </location>
</feature>
<accession>A0A2V1H2I4</accession>
<keyword evidence="4" id="KW-1185">Reference proteome</keyword>
<comment type="caution">
    <text evidence="3">The sequence shown here is derived from an EMBL/GenBank/DDBJ whole genome shotgun (WGS) entry which is preliminary data.</text>
</comment>
<evidence type="ECO:0000313" key="3">
    <source>
        <dbReference type="EMBL" id="PVZ70662.1"/>
    </source>
</evidence>
<feature type="compositionally biased region" description="Basic residues" evidence="1">
    <location>
        <begin position="13"/>
        <end position="29"/>
    </location>
</feature>
<evidence type="ECO:0000256" key="1">
    <source>
        <dbReference type="SAM" id="MobiDB-lite"/>
    </source>
</evidence>
<feature type="compositionally biased region" description="Low complexity" evidence="1">
    <location>
        <begin position="502"/>
        <end position="513"/>
    </location>
</feature>
<organism evidence="3 4">
    <name type="scientific">Pelagibaculum spongiae</name>
    <dbReference type="NCBI Taxonomy" id="2080658"/>
    <lineage>
        <taxon>Bacteria</taxon>
        <taxon>Pseudomonadati</taxon>
        <taxon>Pseudomonadota</taxon>
        <taxon>Gammaproteobacteria</taxon>
        <taxon>Oceanospirillales</taxon>
        <taxon>Pelagibaculum</taxon>
    </lineage>
</organism>
<feature type="compositionally biased region" description="Low complexity" evidence="1">
    <location>
        <begin position="372"/>
        <end position="383"/>
    </location>
</feature>
<dbReference type="EMBL" id="QDDL01000002">
    <property type="protein sequence ID" value="PVZ70662.1"/>
    <property type="molecule type" value="Genomic_DNA"/>
</dbReference>